<evidence type="ECO:0000313" key="2">
    <source>
        <dbReference type="Proteomes" id="UP000032142"/>
    </source>
</evidence>
<organism evidence="1 2">
    <name type="scientific">Gossypium arboreum</name>
    <name type="common">Tree cotton</name>
    <name type="synonym">Gossypium nanking</name>
    <dbReference type="NCBI Taxonomy" id="29729"/>
    <lineage>
        <taxon>Eukaryota</taxon>
        <taxon>Viridiplantae</taxon>
        <taxon>Streptophyta</taxon>
        <taxon>Embryophyta</taxon>
        <taxon>Tracheophyta</taxon>
        <taxon>Spermatophyta</taxon>
        <taxon>Magnoliopsida</taxon>
        <taxon>eudicotyledons</taxon>
        <taxon>Gunneridae</taxon>
        <taxon>Pentapetalae</taxon>
        <taxon>rosids</taxon>
        <taxon>malvids</taxon>
        <taxon>Malvales</taxon>
        <taxon>Malvaceae</taxon>
        <taxon>Malvoideae</taxon>
        <taxon>Gossypium</taxon>
    </lineage>
</organism>
<proteinExistence type="predicted"/>
<dbReference type="Proteomes" id="UP000032142">
    <property type="component" value="Unassembled WGS sequence"/>
</dbReference>
<sequence length="26" mass="3023">MEQIVVTSLTSLKVQWSRFNIRVLSS</sequence>
<protein>
    <submittedName>
        <fullName evidence="1">Uncharacterized protein</fullName>
    </submittedName>
</protein>
<name>A0A0B0MXT0_GOSAR</name>
<dbReference type="AlphaFoldDB" id="A0A0B0MXT0"/>
<accession>A0A0B0MXT0</accession>
<reference evidence="2" key="1">
    <citation type="submission" date="2014-09" db="EMBL/GenBank/DDBJ databases">
        <authorList>
            <person name="Mudge J."/>
            <person name="Ramaraj T."/>
            <person name="Lindquist I.E."/>
            <person name="Bharti A.K."/>
            <person name="Sundararajan A."/>
            <person name="Cameron C.T."/>
            <person name="Woodward J.E."/>
            <person name="May G.D."/>
            <person name="Brubaker C."/>
            <person name="Broadhvest J."/>
            <person name="Wilkins T.A."/>
        </authorList>
    </citation>
    <scope>NUCLEOTIDE SEQUENCE</scope>
    <source>
        <strain evidence="2">cv. AKA8401</strain>
    </source>
</reference>
<dbReference type="EMBL" id="JRRC01425113">
    <property type="protein sequence ID" value="KHG05177.1"/>
    <property type="molecule type" value="Genomic_DNA"/>
</dbReference>
<keyword evidence="2" id="KW-1185">Reference proteome</keyword>
<gene>
    <name evidence="1" type="ORF">F383_31540</name>
</gene>
<evidence type="ECO:0000313" key="1">
    <source>
        <dbReference type="EMBL" id="KHG05177.1"/>
    </source>
</evidence>
<comment type="caution">
    <text evidence="1">The sequence shown here is derived from an EMBL/GenBank/DDBJ whole genome shotgun (WGS) entry which is preliminary data.</text>
</comment>